<dbReference type="OrthoDB" id="2626994at2"/>
<dbReference type="GeneID" id="95571272"/>
<dbReference type="EMBL" id="AEVT01000112">
    <property type="protein sequence ID" value="EGA68244.1"/>
    <property type="molecule type" value="Genomic_DNA"/>
</dbReference>
<dbReference type="Proteomes" id="UP000006228">
    <property type="component" value="Unassembled WGS sequence"/>
</dbReference>
<comment type="caution">
    <text evidence="1">The sequence shown here is derived from an EMBL/GenBank/DDBJ whole genome shotgun (WGS) entry which is preliminary data.</text>
</comment>
<dbReference type="AlphaFoldDB" id="E8MCK1"/>
<dbReference type="Pfam" id="PF15428">
    <property type="entry name" value="Imm26"/>
    <property type="match status" value="1"/>
</dbReference>
<reference evidence="1 2" key="1">
    <citation type="journal article" date="2012" name="Int. J. Syst. Evol. Microbiol.">
        <title>Vibrio caribbeanicus sp. nov., isolated from the marine sponge Scleritoderma cyanea.</title>
        <authorList>
            <person name="Hoffmann M."/>
            <person name="Monday S.R."/>
            <person name="Allard M.W."/>
            <person name="Strain E.A."/>
            <person name="Whittaker P."/>
            <person name="Naum M."/>
            <person name="McCarthy P.J."/>
            <person name="Lopez J.V."/>
            <person name="Fischer M."/>
            <person name="Brown E.W."/>
        </authorList>
    </citation>
    <scope>NUCLEOTIDE SEQUENCE [LARGE SCALE GENOMIC DNA]</scope>
    <source>
        <strain evidence="2">DSMZ 21326</strain>
    </source>
</reference>
<dbReference type="RefSeq" id="WP_008081026.1">
    <property type="nucleotide sequence ID" value="NZ_AEVT01000112.1"/>
</dbReference>
<name>E8MCK1_PHOS4</name>
<evidence type="ECO:0000313" key="2">
    <source>
        <dbReference type="Proteomes" id="UP000006228"/>
    </source>
</evidence>
<protein>
    <submittedName>
        <fullName evidence="1">Uncharacterized protein</fullName>
    </submittedName>
</protein>
<gene>
    <name evidence="1" type="ORF">VISI1226_03975</name>
</gene>
<organism evidence="1 2">
    <name type="scientific">Vibrio sinaloensis DSM 21326</name>
    <dbReference type="NCBI Taxonomy" id="945550"/>
    <lineage>
        <taxon>Bacteria</taxon>
        <taxon>Pseudomonadati</taxon>
        <taxon>Pseudomonadota</taxon>
        <taxon>Gammaproteobacteria</taxon>
        <taxon>Vibrionales</taxon>
        <taxon>Vibrionaceae</taxon>
        <taxon>Vibrio</taxon>
        <taxon>Vibrio oreintalis group</taxon>
    </lineage>
</organism>
<sequence>MAKVKYEVGDIVMIPVSDDLFVFGRLLQDASIAIYSFVSQGLVDVFQLETKEVLFDPGVFDTNIANGEWKIIGNIPFRGADRKLANTKVYSRCNQS</sequence>
<proteinExistence type="predicted"/>
<dbReference type="InterPro" id="IPR029278">
    <property type="entry name" value="Imm26"/>
</dbReference>
<accession>E8MCK1</accession>
<evidence type="ECO:0000313" key="1">
    <source>
        <dbReference type="EMBL" id="EGA68244.1"/>
    </source>
</evidence>